<dbReference type="GO" id="GO:0042742">
    <property type="term" value="P:defense response to bacterium"/>
    <property type="evidence" value="ECO:0007669"/>
    <property type="project" value="UniProtKB-KW"/>
</dbReference>
<evidence type="ECO:0000256" key="2">
    <source>
        <dbReference type="ARBA" id="ARBA00022638"/>
    </source>
</evidence>
<dbReference type="Gene3D" id="1.10.530.40">
    <property type="match status" value="1"/>
</dbReference>
<organism evidence="3">
    <name type="scientific">marine metagenome</name>
    <dbReference type="NCBI Taxonomy" id="408172"/>
    <lineage>
        <taxon>unclassified sequences</taxon>
        <taxon>metagenomes</taxon>
        <taxon>ecological metagenomes</taxon>
    </lineage>
</organism>
<dbReference type="AlphaFoldDB" id="A0A382JUQ2"/>
<sequence>VDKKLLRKQLEEDEGIRYSIYLDHLDYPTFGIGHLITKIDPEYGLEIGTEINEDRVAEAFEQDIKIVLSDCER</sequence>
<dbReference type="InterPro" id="IPR002196">
    <property type="entry name" value="Glyco_hydro_24"/>
</dbReference>
<evidence type="ECO:0000256" key="1">
    <source>
        <dbReference type="ARBA" id="ARBA00022529"/>
    </source>
</evidence>
<dbReference type="GO" id="GO:0031640">
    <property type="term" value="P:killing of cells of another organism"/>
    <property type="evidence" value="ECO:0007669"/>
    <property type="project" value="UniProtKB-KW"/>
</dbReference>
<proteinExistence type="predicted"/>
<gene>
    <name evidence="3" type="ORF">METZ01_LOCUS268704</name>
</gene>
<dbReference type="GO" id="GO:0016998">
    <property type="term" value="P:cell wall macromolecule catabolic process"/>
    <property type="evidence" value="ECO:0007669"/>
    <property type="project" value="InterPro"/>
</dbReference>
<dbReference type="GO" id="GO:0003796">
    <property type="term" value="F:lysozyme activity"/>
    <property type="evidence" value="ECO:0007669"/>
    <property type="project" value="InterPro"/>
</dbReference>
<evidence type="ECO:0000313" key="3">
    <source>
        <dbReference type="EMBL" id="SVC15850.1"/>
    </source>
</evidence>
<feature type="non-terminal residue" evidence="3">
    <location>
        <position position="1"/>
    </location>
</feature>
<keyword evidence="1" id="KW-0929">Antimicrobial</keyword>
<accession>A0A382JUQ2</accession>
<dbReference type="SUPFAM" id="SSF53955">
    <property type="entry name" value="Lysozyme-like"/>
    <property type="match status" value="1"/>
</dbReference>
<feature type="non-terminal residue" evidence="3">
    <location>
        <position position="73"/>
    </location>
</feature>
<dbReference type="GO" id="GO:0009253">
    <property type="term" value="P:peptidoglycan catabolic process"/>
    <property type="evidence" value="ECO:0007669"/>
    <property type="project" value="InterPro"/>
</dbReference>
<name>A0A382JUQ2_9ZZZZ</name>
<dbReference type="Pfam" id="PF00959">
    <property type="entry name" value="Phage_lysozyme"/>
    <property type="match status" value="1"/>
</dbReference>
<dbReference type="EMBL" id="UINC01076563">
    <property type="protein sequence ID" value="SVC15850.1"/>
    <property type="molecule type" value="Genomic_DNA"/>
</dbReference>
<keyword evidence="2" id="KW-0081">Bacteriolytic enzyme</keyword>
<dbReference type="InterPro" id="IPR023347">
    <property type="entry name" value="Lysozyme_dom_sf"/>
</dbReference>
<protein>
    <submittedName>
        <fullName evidence="3">Uncharacterized protein</fullName>
    </submittedName>
</protein>
<reference evidence="3" key="1">
    <citation type="submission" date="2018-05" db="EMBL/GenBank/DDBJ databases">
        <authorList>
            <person name="Lanie J.A."/>
            <person name="Ng W.-L."/>
            <person name="Kazmierczak K.M."/>
            <person name="Andrzejewski T.M."/>
            <person name="Davidsen T.M."/>
            <person name="Wayne K.J."/>
            <person name="Tettelin H."/>
            <person name="Glass J.I."/>
            <person name="Rusch D."/>
            <person name="Podicherti R."/>
            <person name="Tsui H.-C.T."/>
            <person name="Winkler M.E."/>
        </authorList>
    </citation>
    <scope>NUCLEOTIDE SEQUENCE</scope>
</reference>
<dbReference type="InterPro" id="IPR023346">
    <property type="entry name" value="Lysozyme-like_dom_sf"/>
</dbReference>